<evidence type="ECO:0000259" key="1">
    <source>
        <dbReference type="Pfam" id="PF26130"/>
    </source>
</evidence>
<name>A0A498I1E6_MALDO</name>
<feature type="domain" description="PB1-like" evidence="1">
    <location>
        <begin position="2"/>
        <end position="56"/>
    </location>
</feature>
<dbReference type="InterPro" id="IPR058594">
    <property type="entry name" value="PB1-like_dom_pln"/>
</dbReference>
<keyword evidence="3" id="KW-1185">Reference proteome</keyword>
<reference evidence="2 3" key="1">
    <citation type="submission" date="2018-10" db="EMBL/GenBank/DDBJ databases">
        <title>A high-quality apple genome assembly.</title>
        <authorList>
            <person name="Hu J."/>
        </authorList>
    </citation>
    <scope>NUCLEOTIDE SEQUENCE [LARGE SCALE GENOMIC DNA]</scope>
    <source>
        <strain evidence="3">cv. HFTH1</strain>
        <tissue evidence="2">Young leaf</tissue>
    </source>
</reference>
<protein>
    <recommendedName>
        <fullName evidence="1">PB1-like domain-containing protein</fullName>
    </recommendedName>
</protein>
<sequence length="77" mass="8832">MEIHHGGHFIGACNGTMTCVGGHVAWFYNMNHDLMSRWDIEDSAKKLGYTKTANMPLEEIWAVKLHQIRDKNNLHPI</sequence>
<dbReference type="Proteomes" id="UP000290289">
    <property type="component" value="Chromosome 15"/>
</dbReference>
<proteinExistence type="predicted"/>
<evidence type="ECO:0000313" key="2">
    <source>
        <dbReference type="EMBL" id="RXH75241.1"/>
    </source>
</evidence>
<dbReference type="Pfam" id="PF26130">
    <property type="entry name" value="PB1-like"/>
    <property type="match status" value="1"/>
</dbReference>
<dbReference type="EMBL" id="RDQH01000341">
    <property type="protein sequence ID" value="RXH75241.1"/>
    <property type="molecule type" value="Genomic_DNA"/>
</dbReference>
<accession>A0A498I1E6</accession>
<gene>
    <name evidence="2" type="ORF">DVH24_029962</name>
</gene>
<dbReference type="AlphaFoldDB" id="A0A498I1E6"/>
<comment type="caution">
    <text evidence="2">The sequence shown here is derived from an EMBL/GenBank/DDBJ whole genome shotgun (WGS) entry which is preliminary data.</text>
</comment>
<evidence type="ECO:0000313" key="3">
    <source>
        <dbReference type="Proteomes" id="UP000290289"/>
    </source>
</evidence>
<organism evidence="2 3">
    <name type="scientific">Malus domestica</name>
    <name type="common">Apple</name>
    <name type="synonym">Pyrus malus</name>
    <dbReference type="NCBI Taxonomy" id="3750"/>
    <lineage>
        <taxon>Eukaryota</taxon>
        <taxon>Viridiplantae</taxon>
        <taxon>Streptophyta</taxon>
        <taxon>Embryophyta</taxon>
        <taxon>Tracheophyta</taxon>
        <taxon>Spermatophyta</taxon>
        <taxon>Magnoliopsida</taxon>
        <taxon>eudicotyledons</taxon>
        <taxon>Gunneridae</taxon>
        <taxon>Pentapetalae</taxon>
        <taxon>rosids</taxon>
        <taxon>fabids</taxon>
        <taxon>Rosales</taxon>
        <taxon>Rosaceae</taxon>
        <taxon>Amygdaloideae</taxon>
        <taxon>Maleae</taxon>
        <taxon>Malus</taxon>
    </lineage>
</organism>